<gene>
    <name evidence="1" type="ORF">FSB64_17250</name>
</gene>
<name>A0ABX2NM43_9BURK</name>
<keyword evidence="2" id="KW-1185">Reference proteome</keyword>
<reference evidence="1 2" key="1">
    <citation type="submission" date="2019-08" db="EMBL/GenBank/DDBJ databases">
        <title>Paraburkholderia simonii sp. nov. and P. youngii sp. nov. Brazilian and Mexican Mimosa-associated rhizobia.</title>
        <authorList>
            <person name="Mavima L."/>
            <person name="Beukes C.W."/>
            <person name="Palmer M."/>
            <person name="De Meyer S.E."/>
            <person name="James E.K."/>
            <person name="Maluk M."/>
            <person name="Avontuur J.R."/>
            <person name="Chan W.Y."/>
            <person name="Venter S.N."/>
            <person name="Steenkamp E.T."/>
        </authorList>
    </citation>
    <scope>NUCLEOTIDE SEQUENCE [LARGE SCALE GENOMIC DNA]</scope>
    <source>
        <strain evidence="1 2">JPY454</strain>
    </source>
</reference>
<comment type="caution">
    <text evidence="1">The sequence shown here is derived from an EMBL/GenBank/DDBJ whole genome shotgun (WGS) entry which is preliminary data.</text>
</comment>
<dbReference type="EMBL" id="VOMC01000017">
    <property type="protein sequence ID" value="NVI05481.1"/>
    <property type="molecule type" value="Genomic_DNA"/>
</dbReference>
<proteinExistence type="predicted"/>
<protein>
    <submittedName>
        <fullName evidence="1">Uncharacterized protein</fullName>
    </submittedName>
</protein>
<dbReference type="RefSeq" id="WP_176367348.1">
    <property type="nucleotide sequence ID" value="NZ_JBNDKW010000001.1"/>
</dbReference>
<evidence type="ECO:0000313" key="2">
    <source>
        <dbReference type="Proteomes" id="UP000821598"/>
    </source>
</evidence>
<sequence length="64" mass="7300">MAKIPTKSERRNRRIFFDRTMKKAARFAPGGFSFSALRHGGHAGRRATQYQAGFAFEVPIIRVM</sequence>
<evidence type="ECO:0000313" key="1">
    <source>
        <dbReference type="EMBL" id="NVI05481.1"/>
    </source>
</evidence>
<organism evidence="1 2">
    <name type="scientific">Paraburkholderia youngii</name>
    <dbReference type="NCBI Taxonomy" id="2782701"/>
    <lineage>
        <taxon>Bacteria</taxon>
        <taxon>Pseudomonadati</taxon>
        <taxon>Pseudomonadota</taxon>
        <taxon>Betaproteobacteria</taxon>
        <taxon>Burkholderiales</taxon>
        <taxon>Burkholderiaceae</taxon>
        <taxon>Paraburkholderia</taxon>
    </lineage>
</organism>
<dbReference type="Proteomes" id="UP000821598">
    <property type="component" value="Unassembled WGS sequence"/>
</dbReference>
<accession>A0ABX2NM43</accession>